<reference evidence="1" key="1">
    <citation type="submission" date="2022-02" db="EMBL/GenBank/DDBJ databases">
        <title>Plant Genome Project.</title>
        <authorList>
            <person name="Zhang R.-G."/>
        </authorList>
    </citation>
    <scope>NUCLEOTIDE SEQUENCE</scope>
    <source>
        <strain evidence="1">AT1</strain>
    </source>
</reference>
<comment type="caution">
    <text evidence="1">The sequence shown here is derived from an EMBL/GenBank/DDBJ whole genome shotgun (WGS) entry which is preliminary data.</text>
</comment>
<protein>
    <submittedName>
        <fullName evidence="1">Uncharacterized protein</fullName>
    </submittedName>
</protein>
<keyword evidence="2" id="KW-1185">Reference proteome</keyword>
<dbReference type="EMBL" id="CM046388">
    <property type="protein sequence ID" value="KAI8572971.1"/>
    <property type="molecule type" value="Genomic_DNA"/>
</dbReference>
<organism evidence="1 2">
    <name type="scientific">Rhododendron molle</name>
    <name type="common">Chinese azalea</name>
    <name type="synonym">Azalea mollis</name>
    <dbReference type="NCBI Taxonomy" id="49168"/>
    <lineage>
        <taxon>Eukaryota</taxon>
        <taxon>Viridiplantae</taxon>
        <taxon>Streptophyta</taxon>
        <taxon>Embryophyta</taxon>
        <taxon>Tracheophyta</taxon>
        <taxon>Spermatophyta</taxon>
        <taxon>Magnoliopsida</taxon>
        <taxon>eudicotyledons</taxon>
        <taxon>Gunneridae</taxon>
        <taxon>Pentapetalae</taxon>
        <taxon>asterids</taxon>
        <taxon>Ericales</taxon>
        <taxon>Ericaceae</taxon>
        <taxon>Ericoideae</taxon>
        <taxon>Rhodoreae</taxon>
        <taxon>Rhododendron</taxon>
    </lineage>
</organism>
<sequence>MSDEGFELHRLVLTGLAEAAWDECTVSDLSTCIKGGTLEAGGSLVRLCLMEDVAAREGEGIEGGGGGGEGGNANMKGG</sequence>
<evidence type="ECO:0000313" key="1">
    <source>
        <dbReference type="EMBL" id="KAI8572971.1"/>
    </source>
</evidence>
<evidence type="ECO:0000313" key="2">
    <source>
        <dbReference type="Proteomes" id="UP001062846"/>
    </source>
</evidence>
<gene>
    <name evidence="1" type="ORF">RHMOL_Rhmol01G0242700</name>
</gene>
<accession>A0ACC0Q6C5</accession>
<name>A0ACC0Q6C5_RHOML</name>
<proteinExistence type="predicted"/>
<dbReference type="Proteomes" id="UP001062846">
    <property type="component" value="Chromosome 1"/>
</dbReference>